<sequence>MQGALEIQSIKQQKSTKVQIVFLYQICWLQKLQIKMIINLRFIFTNSQQYFSFLYSEYSKPQDNLTEQQSRILTFFFNTIIPISGSNIAHIKKRGKNNNKKYKQYCIVQHFKVTSAVRYLVPPISLQDMICTNSEIMLGYKYKQINIATVMIKFFSNFLKNLIKNKRQYIVTKKKKQLIDNIYDQIILPYA</sequence>
<dbReference type="Proteomes" id="UP000009168">
    <property type="component" value="Unassembled WGS sequence"/>
</dbReference>
<gene>
    <name evidence="1" type="ORF">TTHERM_000886918</name>
</gene>
<evidence type="ECO:0000313" key="1">
    <source>
        <dbReference type="EMBL" id="EWS76614.1"/>
    </source>
</evidence>
<dbReference type="InParanoid" id="W7XLN8"/>
<protein>
    <submittedName>
        <fullName evidence="1">Uncharacterized protein</fullName>
    </submittedName>
</protein>
<dbReference type="RefSeq" id="XP_012650900.1">
    <property type="nucleotide sequence ID" value="XM_012795446.1"/>
</dbReference>
<reference evidence="2" key="1">
    <citation type="journal article" date="2006" name="PLoS Biol.">
        <title>Macronuclear genome sequence of the ciliate Tetrahymena thermophila, a model eukaryote.</title>
        <authorList>
            <person name="Eisen J.A."/>
            <person name="Coyne R.S."/>
            <person name="Wu M."/>
            <person name="Wu D."/>
            <person name="Thiagarajan M."/>
            <person name="Wortman J.R."/>
            <person name="Badger J.H."/>
            <person name="Ren Q."/>
            <person name="Amedeo P."/>
            <person name="Jones K.M."/>
            <person name="Tallon L.J."/>
            <person name="Delcher A.L."/>
            <person name="Salzberg S.L."/>
            <person name="Silva J.C."/>
            <person name="Haas B.J."/>
            <person name="Majoros W.H."/>
            <person name="Farzad M."/>
            <person name="Carlton J.M."/>
            <person name="Smith R.K. Jr."/>
            <person name="Garg J."/>
            <person name="Pearlman R.E."/>
            <person name="Karrer K.M."/>
            <person name="Sun L."/>
            <person name="Manning G."/>
            <person name="Elde N.C."/>
            <person name="Turkewitz A.P."/>
            <person name="Asai D.J."/>
            <person name="Wilkes D.E."/>
            <person name="Wang Y."/>
            <person name="Cai H."/>
            <person name="Collins K."/>
            <person name="Stewart B.A."/>
            <person name="Lee S.R."/>
            <person name="Wilamowska K."/>
            <person name="Weinberg Z."/>
            <person name="Ruzzo W.L."/>
            <person name="Wloga D."/>
            <person name="Gaertig J."/>
            <person name="Frankel J."/>
            <person name="Tsao C.-C."/>
            <person name="Gorovsky M.A."/>
            <person name="Keeling P.J."/>
            <person name="Waller R.F."/>
            <person name="Patron N.J."/>
            <person name="Cherry J.M."/>
            <person name="Stover N.A."/>
            <person name="Krieger C.J."/>
            <person name="del Toro C."/>
            <person name="Ryder H.F."/>
            <person name="Williamson S.C."/>
            <person name="Barbeau R.A."/>
            <person name="Hamilton E.P."/>
            <person name="Orias E."/>
        </authorList>
    </citation>
    <scope>NUCLEOTIDE SEQUENCE [LARGE SCALE GENOMIC DNA]</scope>
    <source>
        <strain evidence="2">SB210</strain>
    </source>
</reference>
<dbReference type="AlphaFoldDB" id="W7XLN8"/>
<evidence type="ECO:0000313" key="2">
    <source>
        <dbReference type="Proteomes" id="UP000009168"/>
    </source>
</evidence>
<keyword evidence="2" id="KW-1185">Reference proteome</keyword>
<name>W7XLN8_TETTS</name>
<accession>W7XLN8</accession>
<organism evidence="1 2">
    <name type="scientific">Tetrahymena thermophila (strain SB210)</name>
    <dbReference type="NCBI Taxonomy" id="312017"/>
    <lineage>
        <taxon>Eukaryota</taxon>
        <taxon>Sar</taxon>
        <taxon>Alveolata</taxon>
        <taxon>Ciliophora</taxon>
        <taxon>Intramacronucleata</taxon>
        <taxon>Oligohymenophorea</taxon>
        <taxon>Hymenostomatida</taxon>
        <taxon>Tetrahymenina</taxon>
        <taxon>Tetrahymenidae</taxon>
        <taxon>Tetrahymena</taxon>
    </lineage>
</organism>
<dbReference type="KEGG" id="tet:TTHERM_000886918"/>
<dbReference type="GeneID" id="24441002"/>
<proteinExistence type="predicted"/>
<dbReference type="EMBL" id="GG662856">
    <property type="protein sequence ID" value="EWS76614.1"/>
    <property type="molecule type" value="Genomic_DNA"/>
</dbReference>